<dbReference type="GO" id="GO:0043565">
    <property type="term" value="F:sequence-specific DNA binding"/>
    <property type="evidence" value="ECO:0007669"/>
    <property type="project" value="InterPro"/>
</dbReference>
<keyword evidence="6" id="KW-1185">Reference proteome</keyword>
<name>A0A7U3RZG4_9CYAN</name>
<dbReference type="Gene3D" id="1.10.10.60">
    <property type="entry name" value="Homeodomain-like"/>
    <property type="match status" value="2"/>
</dbReference>
<dbReference type="EMBL" id="CP063311">
    <property type="protein sequence ID" value="QOV21174.1"/>
    <property type="molecule type" value="Genomic_DNA"/>
</dbReference>
<accession>A0A7U3RZG4</accession>
<dbReference type="PANTHER" id="PTHR46796">
    <property type="entry name" value="HTH-TYPE TRANSCRIPTIONAL ACTIVATOR RHAS-RELATED"/>
    <property type="match status" value="1"/>
</dbReference>
<evidence type="ECO:0000256" key="2">
    <source>
        <dbReference type="ARBA" id="ARBA00023125"/>
    </source>
</evidence>
<dbReference type="PROSITE" id="PS00041">
    <property type="entry name" value="HTH_ARAC_FAMILY_1"/>
    <property type="match status" value="1"/>
</dbReference>
<sequence length="320" mass="36290">MVNLLRQNFHKPQLDHHPSVNSQTRELKVYPQEFNTIRRVLPYQPTICNSLQADQVIMLHYDQLPPHEIPEHCVNGYQFFGVFDINCKTELECRLDGKLYPRKLAGSGGIGIFPDGSSHWATWNQDMGITLFFLKTELVNDLARDRITNGDVAMIPRSGVEDGGVYHLGMALKAELAAPPDSQTGSVYQDTLINALVMRLVKHHSSAVIRRRKHPGGLSVSTLKLLIDYIDSYLDQNIRLADLATLAGYSQVYLCSVFRESMGIPLHQYIIQQRVKRAIPMLRSSQMSIAEIAVSCGFYSHSHLTRHFKRVMGVTPKEYR</sequence>
<keyword evidence="3" id="KW-0804">Transcription</keyword>
<dbReference type="InterPro" id="IPR020449">
    <property type="entry name" value="Tscrpt_reg_AraC-type_HTH"/>
</dbReference>
<organism evidence="5 6">
    <name type="scientific">Anabaenopsis elenkinii CCIBt3563</name>
    <dbReference type="NCBI Taxonomy" id="2779889"/>
    <lineage>
        <taxon>Bacteria</taxon>
        <taxon>Bacillati</taxon>
        <taxon>Cyanobacteriota</taxon>
        <taxon>Cyanophyceae</taxon>
        <taxon>Nostocales</taxon>
        <taxon>Nodulariaceae</taxon>
        <taxon>Anabaenopsis</taxon>
    </lineage>
</organism>
<evidence type="ECO:0000256" key="3">
    <source>
        <dbReference type="ARBA" id="ARBA00023163"/>
    </source>
</evidence>
<protein>
    <submittedName>
        <fullName evidence="5">Helix-turn-helix transcriptional regulator</fullName>
    </submittedName>
</protein>
<evidence type="ECO:0000313" key="5">
    <source>
        <dbReference type="EMBL" id="QOV21174.1"/>
    </source>
</evidence>
<dbReference type="Pfam" id="PF12833">
    <property type="entry name" value="HTH_18"/>
    <property type="match status" value="1"/>
</dbReference>
<evidence type="ECO:0000313" key="6">
    <source>
        <dbReference type="Proteomes" id="UP000593846"/>
    </source>
</evidence>
<dbReference type="Proteomes" id="UP000593846">
    <property type="component" value="Chromosome"/>
</dbReference>
<reference evidence="6" key="1">
    <citation type="submission" date="2020-10" db="EMBL/GenBank/DDBJ databases">
        <title>Genome-based taxonomic classification of the species Anabaenopsis elenkinii.</title>
        <authorList>
            <person name="Delbaje E."/>
            <person name="Andreote A.P.D."/>
            <person name="Pellegrinetti T.A."/>
            <person name="Cruz R.B."/>
            <person name="Branco L.H.Z."/>
            <person name="Fiore M.F."/>
        </authorList>
    </citation>
    <scope>NUCLEOTIDE SEQUENCE [LARGE SCALE GENOMIC DNA]</scope>
    <source>
        <strain evidence="6">CCIBt3563</strain>
    </source>
</reference>
<dbReference type="KEGG" id="aee:IM676_10230"/>
<evidence type="ECO:0000256" key="1">
    <source>
        <dbReference type="ARBA" id="ARBA00023015"/>
    </source>
</evidence>
<dbReference type="PRINTS" id="PR00032">
    <property type="entry name" value="HTHARAC"/>
</dbReference>
<dbReference type="InterPro" id="IPR018062">
    <property type="entry name" value="HTH_AraC-typ_CS"/>
</dbReference>
<dbReference type="SUPFAM" id="SSF46689">
    <property type="entry name" value="Homeodomain-like"/>
    <property type="match status" value="2"/>
</dbReference>
<dbReference type="SMART" id="SM00342">
    <property type="entry name" value="HTH_ARAC"/>
    <property type="match status" value="1"/>
</dbReference>
<dbReference type="RefSeq" id="WP_200986821.1">
    <property type="nucleotide sequence ID" value="NZ_CP063311.1"/>
</dbReference>
<evidence type="ECO:0000259" key="4">
    <source>
        <dbReference type="PROSITE" id="PS01124"/>
    </source>
</evidence>
<proteinExistence type="predicted"/>
<gene>
    <name evidence="5" type="ORF">IM676_10230</name>
</gene>
<dbReference type="InterPro" id="IPR009057">
    <property type="entry name" value="Homeodomain-like_sf"/>
</dbReference>
<dbReference type="PROSITE" id="PS01124">
    <property type="entry name" value="HTH_ARAC_FAMILY_2"/>
    <property type="match status" value="1"/>
</dbReference>
<dbReference type="GO" id="GO:0003700">
    <property type="term" value="F:DNA-binding transcription factor activity"/>
    <property type="evidence" value="ECO:0007669"/>
    <property type="project" value="InterPro"/>
</dbReference>
<keyword evidence="1" id="KW-0805">Transcription regulation</keyword>
<feature type="domain" description="HTH araC/xylS-type" evidence="4">
    <location>
        <begin position="224"/>
        <end position="320"/>
    </location>
</feature>
<keyword evidence="2" id="KW-0238">DNA-binding</keyword>
<dbReference type="AlphaFoldDB" id="A0A7U3RZG4"/>
<dbReference type="PANTHER" id="PTHR46796:SF6">
    <property type="entry name" value="ARAC SUBFAMILY"/>
    <property type="match status" value="1"/>
</dbReference>
<dbReference type="InterPro" id="IPR018060">
    <property type="entry name" value="HTH_AraC"/>
</dbReference>
<dbReference type="InterPro" id="IPR050204">
    <property type="entry name" value="AraC_XylS_family_regulators"/>
</dbReference>